<feature type="domain" description="Rv3660c-like CheY-like N-terminal" evidence="1">
    <location>
        <begin position="12"/>
        <end position="109"/>
    </location>
</feature>
<dbReference type="Proteomes" id="UP000032254">
    <property type="component" value="Unassembled WGS sequence"/>
</dbReference>
<dbReference type="PATRIC" id="fig|47853.6.peg.5620"/>
<dbReference type="OrthoDB" id="3252838at2"/>
<dbReference type="RefSeq" id="WP_043968147.1">
    <property type="nucleotide sequence ID" value="NZ_JXSX01000003.1"/>
</dbReference>
<comment type="caution">
    <text evidence="2">The sequence shown here is derived from an EMBL/GenBank/DDBJ whole genome shotgun (WGS) entry which is preliminary data.</text>
</comment>
<accession>A0A0D0WV75</accession>
<organism evidence="2 3">
    <name type="scientific">Micromonospora haikouensis</name>
    <dbReference type="NCBI Taxonomy" id="686309"/>
    <lineage>
        <taxon>Bacteria</taxon>
        <taxon>Bacillati</taxon>
        <taxon>Actinomycetota</taxon>
        <taxon>Actinomycetes</taxon>
        <taxon>Micromonosporales</taxon>
        <taxon>Micromonosporaceae</taxon>
        <taxon>Micromonospora</taxon>
    </lineage>
</organism>
<evidence type="ECO:0000313" key="2">
    <source>
        <dbReference type="EMBL" id="KIR61315.1"/>
    </source>
</evidence>
<evidence type="ECO:0000313" key="3">
    <source>
        <dbReference type="Proteomes" id="UP000032254"/>
    </source>
</evidence>
<reference evidence="2 3" key="1">
    <citation type="submission" date="2015-01" db="EMBL/GenBank/DDBJ databases">
        <title>Sequencing and annotation of Micromonospora carbonacea strain JXNU-1 genome.</title>
        <authorList>
            <person name="Long Z."/>
            <person name="Huang Y."/>
            <person name="Jiang Y."/>
        </authorList>
    </citation>
    <scope>NUCLEOTIDE SEQUENCE [LARGE SCALE GENOMIC DNA]</scope>
    <source>
        <strain evidence="2 3">JXNU-1</strain>
    </source>
</reference>
<keyword evidence="3" id="KW-1185">Reference proteome</keyword>
<protein>
    <recommendedName>
        <fullName evidence="1">Rv3660c-like CheY-like N-terminal domain-containing protein</fullName>
    </recommendedName>
</protein>
<dbReference type="EMBL" id="JXSX01000003">
    <property type="protein sequence ID" value="KIR61315.1"/>
    <property type="molecule type" value="Genomic_DNA"/>
</dbReference>
<dbReference type="Pfam" id="PF26563">
    <property type="entry name" value="Rv3660c_N"/>
    <property type="match status" value="1"/>
</dbReference>
<dbReference type="InterPro" id="IPR011006">
    <property type="entry name" value="CheY-like_superfamily"/>
</dbReference>
<dbReference type="InterPro" id="IPR059050">
    <property type="entry name" value="Rv3660c_N"/>
</dbReference>
<proteinExistence type="predicted"/>
<sequence length="114" mass="12748">MTPKPFPVIAVTGSRLLRAELRTVEQQAGYEFEYADSVPQGRRYASRRPLIVIGSDLVARFRNRLACRGIVVVASVNQPDAKVWVHAERVGATYVIVLPTASSWLVHHLLRDLP</sequence>
<dbReference type="AlphaFoldDB" id="A0A0D0WV75"/>
<dbReference type="SUPFAM" id="SSF52172">
    <property type="entry name" value="CheY-like"/>
    <property type="match status" value="1"/>
</dbReference>
<evidence type="ECO:0000259" key="1">
    <source>
        <dbReference type="Pfam" id="PF26563"/>
    </source>
</evidence>
<name>A0A0D0WV75_9ACTN</name>
<gene>
    <name evidence="2" type="ORF">TK50_26825</name>
</gene>
<dbReference type="GeneID" id="301307641"/>